<feature type="region of interest" description="Disordered" evidence="1">
    <location>
        <begin position="1749"/>
        <end position="1786"/>
    </location>
</feature>
<dbReference type="NCBIfam" id="NF041492">
    <property type="entry name" value="MobF"/>
    <property type="match status" value="1"/>
</dbReference>
<organism evidence="4 5">
    <name type="scientific">Nocardioides marmoriginsengisoli</name>
    <dbReference type="NCBI Taxonomy" id="661483"/>
    <lineage>
        <taxon>Bacteria</taxon>
        <taxon>Bacillati</taxon>
        <taxon>Actinomycetota</taxon>
        <taxon>Actinomycetes</taxon>
        <taxon>Propionibacteriales</taxon>
        <taxon>Nocardioidaceae</taxon>
        <taxon>Nocardioides</taxon>
    </lineage>
</organism>
<dbReference type="CDD" id="cd03364">
    <property type="entry name" value="TOPRIM_DnaG_primases"/>
    <property type="match status" value="1"/>
</dbReference>
<dbReference type="SUPFAM" id="SSF56731">
    <property type="entry name" value="DNA primase core"/>
    <property type="match status" value="1"/>
</dbReference>
<dbReference type="Pfam" id="PF08275">
    <property type="entry name" value="DNAG_N"/>
    <property type="match status" value="1"/>
</dbReference>
<dbReference type="GO" id="GO:0006269">
    <property type="term" value="P:DNA replication, synthesis of primer"/>
    <property type="evidence" value="ECO:0007669"/>
    <property type="project" value="TreeGrafter"/>
</dbReference>
<dbReference type="PANTHER" id="PTHR30313">
    <property type="entry name" value="DNA PRIMASE"/>
    <property type="match status" value="1"/>
</dbReference>
<feature type="domain" description="TrwC relaxase" evidence="3">
    <location>
        <begin position="9"/>
        <end position="410"/>
    </location>
</feature>
<dbReference type="Pfam" id="PF08751">
    <property type="entry name" value="TrwC"/>
    <property type="match status" value="1"/>
</dbReference>
<evidence type="ECO:0000256" key="1">
    <source>
        <dbReference type="SAM" id="MobiDB-lite"/>
    </source>
</evidence>
<gene>
    <name evidence="4" type="ORF">EFK50_13210</name>
</gene>
<dbReference type="PANTHER" id="PTHR30313:SF2">
    <property type="entry name" value="DNA PRIMASE"/>
    <property type="match status" value="1"/>
</dbReference>
<dbReference type="SUPFAM" id="SSF55464">
    <property type="entry name" value="Origin of replication-binding domain, RBD-like"/>
    <property type="match status" value="1"/>
</dbReference>
<dbReference type="Gene3D" id="3.40.1360.10">
    <property type="match status" value="1"/>
</dbReference>
<comment type="caution">
    <text evidence="4">The sequence shown here is derived from an EMBL/GenBank/DDBJ whole genome shotgun (WGS) entry which is preliminary data.</text>
</comment>
<evidence type="ECO:0000259" key="3">
    <source>
        <dbReference type="Pfam" id="PF08751"/>
    </source>
</evidence>
<name>A0A3N0CGZ1_9ACTN</name>
<dbReference type="Proteomes" id="UP000267128">
    <property type="component" value="Unassembled WGS sequence"/>
</dbReference>
<dbReference type="InterPro" id="IPR050219">
    <property type="entry name" value="DnaG_primase"/>
</dbReference>
<dbReference type="EMBL" id="RJSE01000007">
    <property type="protein sequence ID" value="RNL62705.1"/>
    <property type="molecule type" value="Genomic_DNA"/>
</dbReference>
<sequence length="1786" mass="190952">MMGLKKLTAGDGYTYLTRQVAAHDATEKGHGSLGEYYDAKGESPGQWLGSGLTGLGMEPGATVTAEQMKELFGLGRHPDAGSLQAAVAARGGSKSQVEAAATLGRRFPVFLAASSFNVQVARAFTAFNIDRGTKWNAVIPLAERARIRTDIGTAMFTERHGRTPTDSRELAGSISRASRQATSAVAGYDLTFSPVKSISTLWALAPVEVAEQIRAAHDAAVADTIGWIEREVAFTRVGRAGARQVRVRGLIAAAFTHRDSRAGDPDLHTHVALSNKVQAEDGRWLALDGRLLYKANVAASERYNTRIEAELTARLGLEFVEASGPVDKRPIREIAGVSLALAAWWSRRRRDVEIRRSALAAEFQDRHGRPPTAVEAISLADQAALETRDAKHAPRSEAEQRANWRHEAEAVMGGPAEVAEMLKRASGRRSRGERLTKSWIEEAAAATISAVEGSRATWQVWHLQAEAERQARAGGIARSQLDEAVASVVNTAIATSLRLGAPDPITEPAALTRSNGESVYAIHGETRYTSPGVMAAEQQLLAAAHLTGYRALSDVRGEIAVAGAGADGFDLNDAQAAMVRDLATSGAAVQLALAPAGTGKTTTMSVLAQAWAASGGQVIGLAPSAQAAHELGNAIGGHTDTLAKLTWTLANAPAEQWPAWVTGIGPTTMVILDEAGQASTTELAAAVSYITGRGGVVRLVGDDQQLASVGAGGVLRDIQHELGASTLSEVRRFRDPAEAAATLAVREGDAGAVGFYADNTRIHVGDIGAVTDQAYDAWATDRHAGLDTILLAPTRDLVTRLNTRARADRIQSIPAADRGQEVRLADGNRASAGDVIVTRRNERRITVSNSNWVKNGDRWSITAVNPDRSLVARHLELGRTVTLPASYVAEHVRLGYATTVHGAQGMTTDTAHVVATGEESRQTLYVGLSRGRDANHVYLANAHDGDPHSLIGPEALRPPTAIDVLTNVLERDGSQRSATTTRREADAPAVQFHEAVMRYHDALGFAAEQTLSPDILRSTDAELEAIWPGLTSEPAYPNLRGHLALIALDGTDPVAAVLDAAGSQELATSEDRAAVLDWRIDDSSTEGPLPWLDGIPRGLSDHTTWGPYLEARSTRVACLAAIVRDRACAWTPSGTPTWAAALTAAEHTDLRGDLAVWRAAMAVPDDDSRATGPRQSGTTAAGHQRELKRRLSASTVGGGADLTVLDLLPDDVRRDPQFERLAERIADLEAAGVDVVALLDQALSQPHPLPDERSADALWWRIVRHLGPAALRATTDSAANLRPAWSAHLTERLGNETATRVMVDGMWPALVAALHARPTEWTAEQLIDAALAGDRSEVAPEALCAALVWRVATMIDEPPEDGLEPPEGVYTPALAEERATELLSPTAPSPESATSVDRIIALNQMALDHFTQMYPRSWAPDYLRERLSTDLSDEPRFAVGYAPPGPTSLIQHLTAIGASPEELVEAGLARRTDRGRLVDAFRDRLVFPIYSGLQLVGFIGRRNPTKNDAEYAGPKYLNTRTTAAFTKGEQLFGLAEGTRELEAGARPVLVEGPFDAIAVTIAAGRSAVGIAPLGTAFTESQAAQFKPYFAADHSRIVVATDPDSAGWLSAQRAFWRLAALGADPRHLAMPDGVDPADLLRTEGPTSLADRLGNTDILGASILDRMLDDHATGLSDAAARIWLARDTARVISALPPGRWIDQIERVNESLTLPPGMLHMEVIDASNQWAENPERFALRELATLRRRTEAAVSATHSNAPRLLVKAGQRSPDGIPPTPPRAESRAVRR</sequence>
<dbReference type="InterPro" id="IPR013264">
    <property type="entry name" value="DNAG_N"/>
</dbReference>
<protein>
    <submittedName>
        <fullName evidence="4">TrwC relaxase</fullName>
    </submittedName>
</protein>
<dbReference type="Pfam" id="PF13155">
    <property type="entry name" value="Toprim_2"/>
    <property type="match status" value="1"/>
</dbReference>
<dbReference type="Gene3D" id="2.30.30.940">
    <property type="match status" value="1"/>
</dbReference>
<feature type="domain" description="DNA primase DNAG catalytic core N-terminal" evidence="2">
    <location>
        <begin position="1419"/>
        <end position="1536"/>
    </location>
</feature>
<dbReference type="GO" id="GO:0005737">
    <property type="term" value="C:cytoplasm"/>
    <property type="evidence" value="ECO:0007669"/>
    <property type="project" value="TreeGrafter"/>
</dbReference>
<accession>A0A3N0CGZ1</accession>
<reference evidence="4 5" key="1">
    <citation type="submission" date="2018-11" db="EMBL/GenBank/DDBJ databases">
        <authorList>
            <person name="Li F."/>
        </authorList>
    </citation>
    <scope>NUCLEOTIDE SEQUENCE [LARGE SCALE GENOMIC DNA]</scope>
    <source>
        <strain evidence="4 5">Gsoil 097</strain>
    </source>
</reference>
<feature type="region of interest" description="Disordered" evidence="1">
    <location>
        <begin position="1165"/>
        <end position="1193"/>
    </location>
</feature>
<dbReference type="InterPro" id="IPR034151">
    <property type="entry name" value="TOPRIM_DnaG_bac"/>
</dbReference>
<keyword evidence="5" id="KW-1185">Reference proteome</keyword>
<dbReference type="Gene3D" id="3.40.50.300">
    <property type="entry name" value="P-loop containing nucleotide triphosphate hydrolases"/>
    <property type="match status" value="2"/>
</dbReference>
<dbReference type="SUPFAM" id="SSF52540">
    <property type="entry name" value="P-loop containing nucleoside triphosphate hydrolases"/>
    <property type="match status" value="2"/>
</dbReference>
<dbReference type="InterPro" id="IPR014862">
    <property type="entry name" value="TrwC"/>
</dbReference>
<evidence type="ECO:0000259" key="2">
    <source>
        <dbReference type="Pfam" id="PF08275"/>
    </source>
</evidence>
<dbReference type="InterPro" id="IPR037068">
    <property type="entry name" value="DNA_primase_core_N_sf"/>
</dbReference>
<evidence type="ECO:0000313" key="5">
    <source>
        <dbReference type="Proteomes" id="UP000267128"/>
    </source>
</evidence>
<dbReference type="CDD" id="cd18809">
    <property type="entry name" value="SF1_C_RecD"/>
    <property type="match status" value="1"/>
</dbReference>
<dbReference type="Gene3D" id="3.90.980.10">
    <property type="entry name" value="DNA primase, catalytic core, N-terminal domain"/>
    <property type="match status" value="1"/>
</dbReference>
<proteinExistence type="predicted"/>
<dbReference type="InterPro" id="IPR027417">
    <property type="entry name" value="P-loop_NTPase"/>
</dbReference>
<dbReference type="Pfam" id="PF13604">
    <property type="entry name" value="AAA_30"/>
    <property type="match status" value="1"/>
</dbReference>
<evidence type="ECO:0000313" key="4">
    <source>
        <dbReference type="EMBL" id="RNL62705.1"/>
    </source>
</evidence>